<accession>A0A9D2PDL6</accession>
<feature type="binding site" evidence="1">
    <location>
        <position position="80"/>
    </location>
    <ligand>
        <name>ATP</name>
        <dbReference type="ChEBI" id="CHEBI:30616"/>
    </ligand>
</feature>
<gene>
    <name evidence="3" type="ORF">IAA04_06395</name>
</gene>
<dbReference type="InterPro" id="IPR000719">
    <property type="entry name" value="Prot_kinase_dom"/>
</dbReference>
<dbReference type="Proteomes" id="UP000823883">
    <property type="component" value="Unassembled WGS sequence"/>
</dbReference>
<name>A0A9D2PDL6_9FIRM</name>
<evidence type="ECO:0000313" key="3">
    <source>
        <dbReference type="EMBL" id="HJC47663.1"/>
    </source>
</evidence>
<dbReference type="SUPFAM" id="SSF56112">
    <property type="entry name" value="Protein kinase-like (PK-like)"/>
    <property type="match status" value="1"/>
</dbReference>
<reference evidence="3" key="2">
    <citation type="submission" date="2021-04" db="EMBL/GenBank/DDBJ databases">
        <authorList>
            <person name="Gilroy R."/>
        </authorList>
    </citation>
    <scope>NUCLEOTIDE SEQUENCE</scope>
    <source>
        <strain evidence="3">CHK183-5548</strain>
    </source>
</reference>
<dbReference type="GO" id="GO:0004672">
    <property type="term" value="F:protein kinase activity"/>
    <property type="evidence" value="ECO:0007669"/>
    <property type="project" value="InterPro"/>
</dbReference>
<feature type="domain" description="Protein kinase" evidence="2">
    <location>
        <begin position="51"/>
        <end position="140"/>
    </location>
</feature>
<dbReference type="GO" id="GO:0005524">
    <property type="term" value="F:ATP binding"/>
    <property type="evidence" value="ECO:0007669"/>
    <property type="project" value="UniProtKB-UniRule"/>
</dbReference>
<keyword evidence="1" id="KW-0067">ATP-binding</keyword>
<dbReference type="InterPro" id="IPR011009">
    <property type="entry name" value="Kinase-like_dom_sf"/>
</dbReference>
<evidence type="ECO:0000313" key="4">
    <source>
        <dbReference type="Proteomes" id="UP000823883"/>
    </source>
</evidence>
<comment type="caution">
    <text evidence="3">The sequence shown here is derived from an EMBL/GenBank/DDBJ whole genome shotgun (WGS) entry which is preliminary data.</text>
</comment>
<reference evidence="3" key="1">
    <citation type="journal article" date="2021" name="PeerJ">
        <title>Extensive microbial diversity within the chicken gut microbiome revealed by metagenomics and culture.</title>
        <authorList>
            <person name="Gilroy R."/>
            <person name="Ravi A."/>
            <person name="Getino M."/>
            <person name="Pursley I."/>
            <person name="Horton D.L."/>
            <person name="Alikhan N.F."/>
            <person name="Baker D."/>
            <person name="Gharbi K."/>
            <person name="Hall N."/>
            <person name="Watson M."/>
            <person name="Adriaenssens E.M."/>
            <person name="Foster-Nyarko E."/>
            <person name="Jarju S."/>
            <person name="Secka A."/>
            <person name="Antonio M."/>
            <person name="Oren A."/>
            <person name="Chaudhuri R.R."/>
            <person name="La Ragione R."/>
            <person name="Hildebrand F."/>
            <person name="Pallen M.J."/>
        </authorList>
    </citation>
    <scope>NUCLEOTIDE SEQUENCE</scope>
    <source>
        <strain evidence="3">CHK183-5548</strain>
    </source>
</reference>
<dbReference type="PROSITE" id="PS00107">
    <property type="entry name" value="PROTEIN_KINASE_ATP"/>
    <property type="match status" value="1"/>
</dbReference>
<keyword evidence="1" id="KW-0547">Nucleotide-binding</keyword>
<dbReference type="AlphaFoldDB" id="A0A9D2PDL6"/>
<dbReference type="InterPro" id="IPR017441">
    <property type="entry name" value="Protein_kinase_ATP_BS"/>
</dbReference>
<protein>
    <recommendedName>
        <fullName evidence="2">Protein kinase domain-containing protein</fullName>
    </recommendedName>
</protein>
<organism evidence="3 4">
    <name type="scientific">Candidatus Lachnoclostridium pullistercoris</name>
    <dbReference type="NCBI Taxonomy" id="2838632"/>
    <lineage>
        <taxon>Bacteria</taxon>
        <taxon>Bacillati</taxon>
        <taxon>Bacillota</taxon>
        <taxon>Clostridia</taxon>
        <taxon>Lachnospirales</taxon>
        <taxon>Lachnospiraceae</taxon>
    </lineage>
</organism>
<evidence type="ECO:0000256" key="1">
    <source>
        <dbReference type="PROSITE-ProRule" id="PRU10141"/>
    </source>
</evidence>
<feature type="non-terminal residue" evidence="3">
    <location>
        <position position="140"/>
    </location>
</feature>
<sequence length="140" mass="15627">MESNGKQLCYNCFKERDGQEGPCPWCGFDLAENEKKYPVALRAGTVLNQRYIVGRVLGQGGFGITYLAWDKSLNARVAVKEYMPNDMAARVGTTVSVAMKSRAEDFTYGLERFNEEARTLAKFMGQPNIAGVTDYFDENG</sequence>
<evidence type="ECO:0000259" key="2">
    <source>
        <dbReference type="PROSITE" id="PS50011"/>
    </source>
</evidence>
<dbReference type="Gene3D" id="3.30.200.20">
    <property type="entry name" value="Phosphorylase Kinase, domain 1"/>
    <property type="match status" value="1"/>
</dbReference>
<dbReference type="PROSITE" id="PS50011">
    <property type="entry name" value="PROTEIN_KINASE_DOM"/>
    <property type="match status" value="1"/>
</dbReference>
<dbReference type="EMBL" id="DWWL01000042">
    <property type="protein sequence ID" value="HJC47663.1"/>
    <property type="molecule type" value="Genomic_DNA"/>
</dbReference>
<proteinExistence type="predicted"/>